<accession>A0ABV7U6T0</accession>
<gene>
    <name evidence="1" type="ORF">ACFOM8_15205</name>
</gene>
<evidence type="ECO:0000313" key="1">
    <source>
        <dbReference type="EMBL" id="MFC3630792.1"/>
    </source>
</evidence>
<dbReference type="RefSeq" id="WP_377762787.1">
    <property type="nucleotide sequence ID" value="NZ_JBHRXY010000014.1"/>
</dbReference>
<sequence length="149" mass="16749">MIAGARRLPTMHVSVRVPWHDSRWAGKICANPRGNTSCLILPRVAETKDDDFETSVAGTNWDTEGVRLPACAAERRAFMAPFGYTRRVRHPYSHDPRYKHFQESGFHHAAFSAAAVPFAWMMKNSDDGIPDRAKAYSLDDQSVRSKPCS</sequence>
<organism evidence="1 2">
    <name type="scientific">Paracoccus angustae</name>
    <dbReference type="NCBI Taxonomy" id="1671480"/>
    <lineage>
        <taxon>Bacteria</taxon>
        <taxon>Pseudomonadati</taxon>
        <taxon>Pseudomonadota</taxon>
        <taxon>Alphaproteobacteria</taxon>
        <taxon>Rhodobacterales</taxon>
        <taxon>Paracoccaceae</taxon>
        <taxon>Paracoccus</taxon>
    </lineage>
</organism>
<reference evidence="2" key="1">
    <citation type="journal article" date="2019" name="Int. J. Syst. Evol. Microbiol.">
        <title>The Global Catalogue of Microorganisms (GCM) 10K type strain sequencing project: providing services to taxonomists for standard genome sequencing and annotation.</title>
        <authorList>
            <consortium name="The Broad Institute Genomics Platform"/>
            <consortium name="The Broad Institute Genome Sequencing Center for Infectious Disease"/>
            <person name="Wu L."/>
            <person name="Ma J."/>
        </authorList>
    </citation>
    <scope>NUCLEOTIDE SEQUENCE [LARGE SCALE GENOMIC DNA]</scope>
    <source>
        <strain evidence="2">KCTC 42473</strain>
    </source>
</reference>
<name>A0ABV7U6T0_9RHOB</name>
<evidence type="ECO:0000313" key="2">
    <source>
        <dbReference type="Proteomes" id="UP001595539"/>
    </source>
</evidence>
<dbReference type="Proteomes" id="UP001595539">
    <property type="component" value="Unassembled WGS sequence"/>
</dbReference>
<protein>
    <submittedName>
        <fullName evidence="1">Uncharacterized protein</fullName>
    </submittedName>
</protein>
<proteinExistence type="predicted"/>
<comment type="caution">
    <text evidence="1">The sequence shown here is derived from an EMBL/GenBank/DDBJ whole genome shotgun (WGS) entry which is preliminary data.</text>
</comment>
<keyword evidence="2" id="KW-1185">Reference proteome</keyword>
<dbReference type="EMBL" id="JBHRXY010000014">
    <property type="protein sequence ID" value="MFC3630792.1"/>
    <property type="molecule type" value="Genomic_DNA"/>
</dbReference>